<name>A0A6A6XQT8_9PLEO</name>
<dbReference type="PANTHER" id="PTHR43248">
    <property type="entry name" value="2-SUCCINYL-6-HYDROXY-2,4-CYCLOHEXADIENE-1-CARBOXYLATE SYNTHASE"/>
    <property type="match status" value="1"/>
</dbReference>
<dbReference type="EMBL" id="MU001780">
    <property type="protein sequence ID" value="KAF2798604.1"/>
    <property type="molecule type" value="Genomic_DNA"/>
</dbReference>
<dbReference type="Pfam" id="PF00561">
    <property type="entry name" value="Abhydrolase_1"/>
    <property type="match status" value="1"/>
</dbReference>
<dbReference type="Gene3D" id="3.40.50.1820">
    <property type="entry name" value="alpha/beta hydrolase"/>
    <property type="match status" value="1"/>
</dbReference>
<dbReference type="PANTHER" id="PTHR43248:SF25">
    <property type="entry name" value="AB HYDROLASE-1 DOMAIN-CONTAINING PROTEIN-RELATED"/>
    <property type="match status" value="1"/>
</dbReference>
<dbReference type="GO" id="GO:0016787">
    <property type="term" value="F:hydrolase activity"/>
    <property type="evidence" value="ECO:0007669"/>
    <property type="project" value="UniProtKB-KW"/>
</dbReference>
<gene>
    <name evidence="5" type="ORF">K505DRAFT_346462</name>
</gene>
<dbReference type="Pfam" id="PF08386">
    <property type="entry name" value="Abhydrolase_4"/>
    <property type="match status" value="1"/>
</dbReference>
<dbReference type="Proteomes" id="UP000799757">
    <property type="component" value="Unassembled WGS sequence"/>
</dbReference>
<dbReference type="InterPro" id="IPR029058">
    <property type="entry name" value="AB_hydrolase_fold"/>
</dbReference>
<evidence type="ECO:0000256" key="2">
    <source>
        <dbReference type="ARBA" id="ARBA00022801"/>
    </source>
</evidence>
<sequence length="522" mass="57081">MVYDHQDLTPSKELNWVPCFDSFTCTYLTVPLDYKDPSAGETDIAFIKYTGANSTGQEILYNPGGPSSSGVVSLIHSASGFAEIFGDEYDFVSFDPRGVNNSGPAVSCFPTIKERDDYDGGSSGSTPLAEQYQSTKALGEYCTQVNLNTTAKYVGTSAVVQDMMHYTELVATTNGQDPAEAKIWYYGISYGTVIGHTLATMYPDRIGRIIVDGNVYSYEHYQGLQTNTVDDCDHAFKFFFDFCYEAGELCPFNGNASSVAEIETRYRALLKSLEDSPPIYPGSTYVVKRYEFENWAFGKMYAPTWQFAELATAAANLEAGNITAFWPSFIAPSKAVPAGLKGVPTNANYTGRAIEEAMALIMAADVVDRYPIKTFADYMEVVQSLRLNSYYGSTTIGNQNALIANGLVITPPESQHFPGFKITNTLNPILFIGTTGDPITPMSSAFKMSAYFPGSVVLTQDSPGHSFDSAKSNCTRGYARAYLADASLPPVDTVCASDLTALDYFKPATQARRRGMERRGLY</sequence>
<evidence type="ECO:0000313" key="5">
    <source>
        <dbReference type="EMBL" id="KAF2798604.1"/>
    </source>
</evidence>
<dbReference type="InterPro" id="IPR051601">
    <property type="entry name" value="Serine_prot/Carboxylest_S33"/>
</dbReference>
<dbReference type="InterPro" id="IPR000073">
    <property type="entry name" value="AB_hydrolase_1"/>
</dbReference>
<protein>
    <submittedName>
        <fullName evidence="5">Alpha/beta-hydrolase</fullName>
    </submittedName>
</protein>
<dbReference type="AlphaFoldDB" id="A0A6A6XQT8"/>
<feature type="domain" description="Peptidase S33 tripeptidyl aminopeptidase-like C-terminal" evidence="4">
    <location>
        <begin position="424"/>
        <end position="495"/>
    </location>
</feature>
<accession>A0A6A6XQT8</accession>
<organism evidence="5 6">
    <name type="scientific">Melanomma pulvis-pyrius CBS 109.77</name>
    <dbReference type="NCBI Taxonomy" id="1314802"/>
    <lineage>
        <taxon>Eukaryota</taxon>
        <taxon>Fungi</taxon>
        <taxon>Dikarya</taxon>
        <taxon>Ascomycota</taxon>
        <taxon>Pezizomycotina</taxon>
        <taxon>Dothideomycetes</taxon>
        <taxon>Pleosporomycetidae</taxon>
        <taxon>Pleosporales</taxon>
        <taxon>Melanommataceae</taxon>
        <taxon>Melanomma</taxon>
    </lineage>
</organism>
<evidence type="ECO:0000313" key="6">
    <source>
        <dbReference type="Proteomes" id="UP000799757"/>
    </source>
</evidence>
<proteinExistence type="inferred from homology"/>
<keyword evidence="2 5" id="KW-0378">Hydrolase</keyword>
<dbReference type="InterPro" id="IPR013595">
    <property type="entry name" value="Pept_S33_TAP-like_C"/>
</dbReference>
<keyword evidence="6" id="KW-1185">Reference proteome</keyword>
<comment type="similarity">
    <text evidence="1">Belongs to the peptidase S33 family.</text>
</comment>
<evidence type="ECO:0000259" key="3">
    <source>
        <dbReference type="Pfam" id="PF00561"/>
    </source>
</evidence>
<dbReference type="SUPFAM" id="SSF53474">
    <property type="entry name" value="alpha/beta-Hydrolases"/>
    <property type="match status" value="1"/>
</dbReference>
<evidence type="ECO:0000256" key="1">
    <source>
        <dbReference type="ARBA" id="ARBA00010088"/>
    </source>
</evidence>
<dbReference type="OrthoDB" id="425534at2759"/>
<reference evidence="5" key="1">
    <citation type="journal article" date="2020" name="Stud. Mycol.">
        <title>101 Dothideomycetes genomes: a test case for predicting lifestyles and emergence of pathogens.</title>
        <authorList>
            <person name="Haridas S."/>
            <person name="Albert R."/>
            <person name="Binder M."/>
            <person name="Bloem J."/>
            <person name="Labutti K."/>
            <person name="Salamov A."/>
            <person name="Andreopoulos B."/>
            <person name="Baker S."/>
            <person name="Barry K."/>
            <person name="Bills G."/>
            <person name="Bluhm B."/>
            <person name="Cannon C."/>
            <person name="Castanera R."/>
            <person name="Culley D."/>
            <person name="Daum C."/>
            <person name="Ezra D."/>
            <person name="Gonzalez J."/>
            <person name="Henrissat B."/>
            <person name="Kuo A."/>
            <person name="Liang C."/>
            <person name="Lipzen A."/>
            <person name="Lutzoni F."/>
            <person name="Magnuson J."/>
            <person name="Mondo S."/>
            <person name="Nolan M."/>
            <person name="Ohm R."/>
            <person name="Pangilinan J."/>
            <person name="Park H.-J."/>
            <person name="Ramirez L."/>
            <person name="Alfaro M."/>
            <person name="Sun H."/>
            <person name="Tritt A."/>
            <person name="Yoshinaga Y."/>
            <person name="Zwiers L.-H."/>
            <person name="Turgeon B."/>
            <person name="Goodwin S."/>
            <person name="Spatafora J."/>
            <person name="Crous P."/>
            <person name="Grigoriev I."/>
        </authorList>
    </citation>
    <scope>NUCLEOTIDE SEQUENCE</scope>
    <source>
        <strain evidence="5">CBS 109.77</strain>
    </source>
</reference>
<evidence type="ECO:0000259" key="4">
    <source>
        <dbReference type="Pfam" id="PF08386"/>
    </source>
</evidence>
<feature type="domain" description="AB hydrolase-1" evidence="3">
    <location>
        <begin position="59"/>
        <end position="214"/>
    </location>
</feature>